<feature type="compositionally biased region" description="Polar residues" evidence="1">
    <location>
        <begin position="1"/>
        <end position="12"/>
    </location>
</feature>
<dbReference type="AlphaFoldDB" id="K7V3H2"/>
<gene>
    <name evidence="3" type="ORF">ZEAMMB73_Zm00001d012376</name>
</gene>
<evidence type="ECO:0000256" key="1">
    <source>
        <dbReference type="SAM" id="MobiDB-lite"/>
    </source>
</evidence>
<keyword evidence="2" id="KW-0472">Membrane</keyword>
<organism evidence="3">
    <name type="scientific">Zea mays</name>
    <name type="common">Maize</name>
    <dbReference type="NCBI Taxonomy" id="4577"/>
    <lineage>
        <taxon>Eukaryota</taxon>
        <taxon>Viridiplantae</taxon>
        <taxon>Streptophyta</taxon>
        <taxon>Embryophyta</taxon>
        <taxon>Tracheophyta</taxon>
        <taxon>Spermatophyta</taxon>
        <taxon>Magnoliopsida</taxon>
        <taxon>Liliopsida</taxon>
        <taxon>Poales</taxon>
        <taxon>Poaceae</taxon>
        <taxon>PACMAD clade</taxon>
        <taxon>Panicoideae</taxon>
        <taxon>Andropogonodae</taxon>
        <taxon>Andropogoneae</taxon>
        <taxon>Tripsacinae</taxon>
        <taxon>Zea</taxon>
    </lineage>
</organism>
<dbReference type="PaxDb" id="4577-AC214050.4_FGP010"/>
<protein>
    <submittedName>
        <fullName evidence="3">Uncharacterized protein</fullName>
    </submittedName>
</protein>
<dbReference type="EMBL" id="CM000784">
    <property type="protein sequence ID" value="AQK99395.1"/>
    <property type="molecule type" value="Genomic_DNA"/>
</dbReference>
<accession>K7V3H2</accession>
<keyword evidence="2" id="KW-1133">Transmembrane helix</keyword>
<name>K7V3H2_MAIZE</name>
<evidence type="ECO:0000256" key="2">
    <source>
        <dbReference type="SAM" id="Phobius"/>
    </source>
</evidence>
<keyword evidence="2" id="KW-0812">Transmembrane</keyword>
<dbReference type="InParanoid" id="K7V3H2"/>
<sequence>MTQGFESATVNRVPNERERRSTPQFRIYIVSRVEKRPKRTTRKNKARTPATIGYVMIYKDLYVALLTFILRFLNGGHRRRRGADPVARRLLCVAHRHGCRHVKKRRKKDARTTLDPEHVRRTGGDPGAGPSNTAAIAASPQPAPRQDRWVRPPSPSLERVAERLRESETQQPLHPMWYCPPPWMGVVPCSLTMSFSTGCKHPRYRCLIERAARPGRLSSAPSCPDTAHYTKVGRPSRSSRRADRINDCGKRRCR</sequence>
<reference evidence="3" key="1">
    <citation type="submission" date="2015-12" db="EMBL/GenBank/DDBJ databases">
        <title>Update maize B73 reference genome by single molecule sequencing technologies.</title>
        <authorList>
            <consortium name="Maize Genome Sequencing Project"/>
            <person name="Ware D."/>
        </authorList>
    </citation>
    <scope>NUCLEOTIDE SEQUENCE</scope>
    <source>
        <tissue evidence="3">Seedling</tissue>
    </source>
</reference>
<dbReference type="SMR" id="K7V3H2"/>
<feature type="region of interest" description="Disordered" evidence="1">
    <location>
        <begin position="1"/>
        <end position="21"/>
    </location>
</feature>
<evidence type="ECO:0000313" key="3">
    <source>
        <dbReference type="EMBL" id="AQK99395.1"/>
    </source>
</evidence>
<feature type="region of interest" description="Disordered" evidence="1">
    <location>
        <begin position="101"/>
        <end position="154"/>
    </location>
</feature>
<feature type="transmembrane region" description="Helical" evidence="2">
    <location>
        <begin position="52"/>
        <end position="73"/>
    </location>
</feature>
<proteinExistence type="predicted"/>
<feature type="region of interest" description="Disordered" evidence="1">
    <location>
        <begin position="215"/>
        <end position="254"/>
    </location>
</feature>
<feature type="compositionally biased region" description="Basic and acidic residues" evidence="1">
    <location>
        <begin position="240"/>
        <end position="254"/>
    </location>
</feature>
<feature type="compositionally biased region" description="Basic and acidic residues" evidence="1">
    <location>
        <begin position="110"/>
        <end position="123"/>
    </location>
</feature>
<dbReference type="HOGENOM" id="CLU_095849_0_0_1"/>